<dbReference type="Proteomes" id="UP000195442">
    <property type="component" value="Unassembled WGS sequence"/>
</dbReference>
<sequence>MKKLDSVRNTFYEIYSQEEYSIPTKLSVGEYDNVLPLAVKEILMNYFVSNLEEGCFQYPSDYSPITESVKEAIRQFNHLNTTSQIVLTAGSTEALRLIFDTYLNDEDYVSAIPAICKNRLQS</sequence>
<dbReference type="SUPFAM" id="SSF53383">
    <property type="entry name" value="PLP-dependent transferases"/>
    <property type="match status" value="1"/>
</dbReference>
<accession>A0A1R4HB75</accession>
<dbReference type="EMBL" id="FUKJ01000265">
    <property type="protein sequence ID" value="SJM93508.1"/>
    <property type="molecule type" value="Genomic_DNA"/>
</dbReference>
<dbReference type="InterPro" id="IPR015422">
    <property type="entry name" value="PyrdxlP-dep_Trfase_small"/>
</dbReference>
<dbReference type="InterPro" id="IPR015424">
    <property type="entry name" value="PyrdxlP-dep_Trfase"/>
</dbReference>
<protein>
    <submittedName>
        <fullName evidence="1">Uncharacterized protein</fullName>
    </submittedName>
</protein>
<dbReference type="RefSeq" id="WP_087147410.1">
    <property type="nucleotide sequence ID" value="NZ_FUKJ01000265.1"/>
</dbReference>
<dbReference type="AlphaFoldDB" id="A0A1R4HB75"/>
<keyword evidence="2" id="KW-1185">Reference proteome</keyword>
<organism evidence="1 2">
    <name type="scientific">Crenothrix polyspora</name>
    <dbReference type="NCBI Taxonomy" id="360316"/>
    <lineage>
        <taxon>Bacteria</taxon>
        <taxon>Pseudomonadati</taxon>
        <taxon>Pseudomonadota</taxon>
        <taxon>Gammaproteobacteria</taxon>
        <taxon>Methylococcales</taxon>
        <taxon>Crenotrichaceae</taxon>
        <taxon>Crenothrix</taxon>
    </lineage>
</organism>
<evidence type="ECO:0000313" key="2">
    <source>
        <dbReference type="Proteomes" id="UP000195442"/>
    </source>
</evidence>
<dbReference type="Gene3D" id="3.90.1150.10">
    <property type="entry name" value="Aspartate Aminotransferase, domain 1"/>
    <property type="match status" value="1"/>
</dbReference>
<reference evidence="2" key="1">
    <citation type="submission" date="2017-02" db="EMBL/GenBank/DDBJ databases">
        <authorList>
            <person name="Daims H."/>
        </authorList>
    </citation>
    <scope>NUCLEOTIDE SEQUENCE [LARGE SCALE GENOMIC DNA]</scope>
</reference>
<proteinExistence type="predicted"/>
<evidence type="ECO:0000313" key="1">
    <source>
        <dbReference type="EMBL" id="SJM93508.1"/>
    </source>
</evidence>
<gene>
    <name evidence="1" type="ORF">CRENPOLYSF2_3370001</name>
</gene>
<dbReference type="Gene3D" id="3.40.640.10">
    <property type="entry name" value="Type I PLP-dependent aspartate aminotransferase-like (Major domain)"/>
    <property type="match status" value="1"/>
</dbReference>
<name>A0A1R4HB75_9GAMM</name>
<dbReference type="InterPro" id="IPR015421">
    <property type="entry name" value="PyrdxlP-dep_Trfase_major"/>
</dbReference>